<dbReference type="PANTHER" id="PTHR43639:SF1">
    <property type="entry name" value="SHORT-CHAIN DEHYDROGENASE_REDUCTASE FAMILY PROTEIN"/>
    <property type="match status" value="1"/>
</dbReference>
<dbReference type="EMBL" id="CP059319">
    <property type="protein sequence ID" value="QTH23975.1"/>
    <property type="molecule type" value="Genomic_DNA"/>
</dbReference>
<dbReference type="InterPro" id="IPR036291">
    <property type="entry name" value="NAD(P)-bd_dom_sf"/>
</dbReference>
<dbReference type="PANTHER" id="PTHR43639">
    <property type="entry name" value="OXIDOREDUCTASE, SHORT-CHAIN DEHYDROGENASE/REDUCTASE FAMILY (AFU_ORTHOLOGUE AFUA_5G02870)"/>
    <property type="match status" value="1"/>
</dbReference>
<dbReference type="PRINTS" id="PR00081">
    <property type="entry name" value="GDHRDH"/>
</dbReference>
<sequence length="256" mass="26666">MTDARVVLVTGGASGIGAATVRHFIAQGWSVVVNYFMEREAEAAEALVEEAVSAGLRGLAVRGDVGRDEDCRRMAEAAMARFGRIDGLVSSAGASRMVPQHDLDALTLDDFLHSTTVNTAGPFQIARACAPALRAARGAVVIVSSYGGITGTGSSIAYAASKGATNTLTLSLARVLAPEIRVNAVCPALVADGFVQRLDPDLFERRAATQRDRSPLKRIGHAADVAADIHWLVAGASLMTGAVLMLDAGLHLNMDG</sequence>
<reference evidence="3" key="2">
    <citation type="submission" date="2021-04" db="EMBL/GenBank/DDBJ databases">
        <title>Isolation and genomic analysis of the ibuprofen-degrading bacterium Sphingomonas strain MPO218.</title>
        <authorList>
            <person name="Aulestia M."/>
            <person name="Flores A."/>
            <person name="Mangas E.L."/>
            <person name="Perez-Pulido A.J."/>
            <person name="Santero E."/>
            <person name="Camacho E.M."/>
        </authorList>
    </citation>
    <scope>NUCLEOTIDE SEQUENCE</scope>
    <source>
        <strain evidence="3">MPO218</strain>
    </source>
</reference>
<dbReference type="PRINTS" id="PR00080">
    <property type="entry name" value="SDRFAMILY"/>
</dbReference>
<comment type="similarity">
    <text evidence="1">Belongs to the short-chain dehydrogenases/reductases (SDR) family.</text>
</comment>
<evidence type="ECO:0000313" key="3">
    <source>
        <dbReference type="EMBL" id="QTH23975.1"/>
    </source>
</evidence>
<evidence type="ECO:0000313" key="4">
    <source>
        <dbReference type="Proteomes" id="UP000664914"/>
    </source>
</evidence>
<dbReference type="InterPro" id="IPR020904">
    <property type="entry name" value="Sc_DH/Rdtase_CS"/>
</dbReference>
<dbReference type="PROSITE" id="PS00061">
    <property type="entry name" value="ADH_SHORT"/>
    <property type="match status" value="1"/>
</dbReference>
<dbReference type="RefSeq" id="WP_208634100.1">
    <property type="nucleotide sequence ID" value="NZ_CP059319.1"/>
</dbReference>
<dbReference type="InterPro" id="IPR002347">
    <property type="entry name" value="SDR_fam"/>
</dbReference>
<proteinExistence type="inferred from homology"/>
<dbReference type="GO" id="GO:0016491">
    <property type="term" value="F:oxidoreductase activity"/>
    <property type="evidence" value="ECO:0007669"/>
    <property type="project" value="UniProtKB-KW"/>
</dbReference>
<accession>A0A975D6J9</accession>
<gene>
    <name evidence="3" type="ORF">HRJ34_10950</name>
</gene>
<keyword evidence="2" id="KW-0560">Oxidoreductase</keyword>
<evidence type="ECO:0000256" key="1">
    <source>
        <dbReference type="ARBA" id="ARBA00006484"/>
    </source>
</evidence>
<dbReference type="Proteomes" id="UP000664914">
    <property type="component" value="Chromosome"/>
</dbReference>
<dbReference type="CDD" id="cd05233">
    <property type="entry name" value="SDR_c"/>
    <property type="match status" value="1"/>
</dbReference>
<dbReference type="AlphaFoldDB" id="A0A975D6J9"/>
<evidence type="ECO:0000256" key="2">
    <source>
        <dbReference type="ARBA" id="ARBA00023002"/>
    </source>
</evidence>
<dbReference type="Gene3D" id="3.40.50.720">
    <property type="entry name" value="NAD(P)-binding Rossmann-like Domain"/>
    <property type="match status" value="1"/>
</dbReference>
<organism evidence="3 4">
    <name type="scientific">Rhizorhabdus wittichii</name>
    <dbReference type="NCBI Taxonomy" id="160791"/>
    <lineage>
        <taxon>Bacteria</taxon>
        <taxon>Pseudomonadati</taxon>
        <taxon>Pseudomonadota</taxon>
        <taxon>Alphaproteobacteria</taxon>
        <taxon>Sphingomonadales</taxon>
        <taxon>Sphingomonadaceae</taxon>
        <taxon>Rhizorhabdus</taxon>
    </lineage>
</organism>
<reference evidence="3" key="1">
    <citation type="submission" date="2020-07" db="EMBL/GenBank/DDBJ databases">
        <authorList>
            <person name="Camacho E."/>
        </authorList>
    </citation>
    <scope>NUCLEOTIDE SEQUENCE</scope>
    <source>
        <strain evidence="3">MPO218</strain>
    </source>
</reference>
<name>A0A975D6J9_9SPHN</name>
<dbReference type="FunFam" id="3.40.50.720:FF:000084">
    <property type="entry name" value="Short-chain dehydrogenase reductase"/>
    <property type="match status" value="1"/>
</dbReference>
<dbReference type="Pfam" id="PF13561">
    <property type="entry name" value="adh_short_C2"/>
    <property type="match status" value="1"/>
</dbReference>
<dbReference type="SUPFAM" id="SSF51735">
    <property type="entry name" value="NAD(P)-binding Rossmann-fold domains"/>
    <property type="match status" value="1"/>
</dbReference>
<protein>
    <submittedName>
        <fullName evidence="3">SDR family oxidoreductase</fullName>
    </submittedName>
</protein>